<dbReference type="Proteomes" id="UP000574369">
    <property type="component" value="Unassembled WGS sequence"/>
</dbReference>
<sequence length="336" mass="36560">MVNRPPRQVPPPTRPEGDQPRGTSYSRIIPREELSGFAAWNPGSLDGGAAPRRPPVSAPPPVEPPAPPPPPAPSIDELLQAARQSGYQDGYRDGMAALDAFKQSFAKQISAQVGALVTSFDADLQSLERDMADSLARTAVELARQVVRNELRTHPELIAKVAHDTVEALLINARHVRMRVHPDDLPLVLDGAGEELRARETQVIPDPSIARGGCKVDADICSVDATLPARWQAAVSTIGQASVWEDRRSGSDADAPRGRPPAPAHEGRPDARPEPRPPLHEMLREDLDREPLGGRDAGRMESGRGESNRTEPGRFEPSRFEASRFDQSRFDDDTPA</sequence>
<dbReference type="EMBL" id="JACHXO010000008">
    <property type="protein sequence ID" value="MBB3196520.1"/>
    <property type="molecule type" value="Genomic_DNA"/>
</dbReference>
<comment type="subcellular location">
    <subcellularLocation>
        <location evidence="2">Cytoplasm</location>
    </subcellularLocation>
</comment>
<evidence type="ECO:0000256" key="4">
    <source>
        <dbReference type="ARBA" id="ARBA00016507"/>
    </source>
</evidence>
<evidence type="ECO:0000256" key="1">
    <source>
        <dbReference type="ARBA" id="ARBA00003041"/>
    </source>
</evidence>
<evidence type="ECO:0000256" key="2">
    <source>
        <dbReference type="ARBA" id="ARBA00004496"/>
    </source>
</evidence>
<keyword evidence="9" id="KW-1006">Bacterial flagellum protein export</keyword>
<evidence type="ECO:0000313" key="12">
    <source>
        <dbReference type="EMBL" id="MBB3196520.1"/>
    </source>
</evidence>
<keyword evidence="12" id="KW-0969">Cilium</keyword>
<feature type="region of interest" description="Disordered" evidence="10">
    <location>
        <begin position="244"/>
        <end position="336"/>
    </location>
</feature>
<keyword evidence="8" id="KW-0653">Protein transport</keyword>
<dbReference type="RefSeq" id="WP_088454750.1">
    <property type="nucleotide sequence ID" value="NZ_JACHXO010000008.1"/>
</dbReference>
<proteinExistence type="inferred from homology"/>
<dbReference type="PRINTS" id="PR01003">
    <property type="entry name" value="FLGFLIH"/>
</dbReference>
<comment type="similarity">
    <text evidence="3">Belongs to the FliH family.</text>
</comment>
<feature type="domain" description="Flagellar assembly protein FliH/Type III secretion system HrpE" evidence="11">
    <location>
        <begin position="109"/>
        <end position="233"/>
    </location>
</feature>
<reference evidence="12 13" key="1">
    <citation type="submission" date="2020-08" db="EMBL/GenBank/DDBJ databases">
        <title>Genomic Encyclopedia of Type Strains, Phase III (KMG-III): the genomes of soil and plant-associated and newly described type strains.</title>
        <authorList>
            <person name="Whitman W."/>
        </authorList>
    </citation>
    <scope>NUCLEOTIDE SEQUENCE [LARGE SCALE GENOMIC DNA]</scope>
    <source>
        <strain evidence="12 13">CECT 7247</strain>
    </source>
</reference>
<comment type="function">
    <text evidence="1">Needed for flagellar regrowth and assembly.</text>
</comment>
<comment type="caution">
    <text evidence="12">The sequence shown here is derived from an EMBL/GenBank/DDBJ whole genome shotgun (WGS) entry which is preliminary data.</text>
</comment>
<protein>
    <recommendedName>
        <fullName evidence="4">Flagellar assembly protein FliH</fullName>
    </recommendedName>
</protein>
<evidence type="ECO:0000256" key="5">
    <source>
        <dbReference type="ARBA" id="ARBA00022448"/>
    </source>
</evidence>
<dbReference type="PANTHER" id="PTHR34982">
    <property type="entry name" value="YOP PROTEINS TRANSLOCATION PROTEIN L"/>
    <property type="match status" value="1"/>
</dbReference>
<evidence type="ECO:0000256" key="9">
    <source>
        <dbReference type="ARBA" id="ARBA00023225"/>
    </source>
</evidence>
<dbReference type="InterPro" id="IPR000563">
    <property type="entry name" value="Flag_FliH"/>
</dbReference>
<evidence type="ECO:0000313" key="13">
    <source>
        <dbReference type="Proteomes" id="UP000574369"/>
    </source>
</evidence>
<accession>A0ABR6GWN4</accession>
<keyword evidence="7" id="KW-1005">Bacterial flagellum biogenesis</keyword>
<dbReference type="InterPro" id="IPR051472">
    <property type="entry name" value="T3SS_Stator/FliH"/>
</dbReference>
<feature type="compositionally biased region" description="Basic and acidic residues" evidence="10">
    <location>
        <begin position="244"/>
        <end position="257"/>
    </location>
</feature>
<dbReference type="Pfam" id="PF02108">
    <property type="entry name" value="FliH"/>
    <property type="match status" value="1"/>
</dbReference>
<keyword evidence="13" id="KW-1185">Reference proteome</keyword>
<evidence type="ECO:0000256" key="6">
    <source>
        <dbReference type="ARBA" id="ARBA00022490"/>
    </source>
</evidence>
<evidence type="ECO:0000256" key="8">
    <source>
        <dbReference type="ARBA" id="ARBA00022927"/>
    </source>
</evidence>
<feature type="compositionally biased region" description="Basic and acidic residues" evidence="10">
    <location>
        <begin position="265"/>
        <end position="336"/>
    </location>
</feature>
<dbReference type="InterPro" id="IPR018035">
    <property type="entry name" value="Flagellar_FliH/T3SS_HrpE"/>
</dbReference>
<keyword evidence="12" id="KW-0282">Flagellum</keyword>
<evidence type="ECO:0000256" key="3">
    <source>
        <dbReference type="ARBA" id="ARBA00006602"/>
    </source>
</evidence>
<gene>
    <name evidence="12" type="ORF">FHS28_003942</name>
</gene>
<feature type="compositionally biased region" description="Pro residues" evidence="10">
    <location>
        <begin position="52"/>
        <end position="73"/>
    </location>
</feature>
<organism evidence="12 13">
    <name type="scientific">Roseateles terrae</name>
    <dbReference type="NCBI Taxonomy" id="431060"/>
    <lineage>
        <taxon>Bacteria</taxon>
        <taxon>Pseudomonadati</taxon>
        <taxon>Pseudomonadota</taxon>
        <taxon>Betaproteobacteria</taxon>
        <taxon>Burkholderiales</taxon>
        <taxon>Sphaerotilaceae</taxon>
        <taxon>Roseateles</taxon>
    </lineage>
</organism>
<keyword evidence="5" id="KW-0813">Transport</keyword>
<keyword evidence="12" id="KW-0966">Cell projection</keyword>
<feature type="region of interest" description="Disordered" evidence="10">
    <location>
        <begin position="1"/>
        <end position="75"/>
    </location>
</feature>
<keyword evidence="6" id="KW-0963">Cytoplasm</keyword>
<evidence type="ECO:0000259" key="11">
    <source>
        <dbReference type="Pfam" id="PF02108"/>
    </source>
</evidence>
<dbReference type="PANTHER" id="PTHR34982:SF1">
    <property type="entry name" value="FLAGELLAR ASSEMBLY PROTEIN FLIH"/>
    <property type="match status" value="1"/>
</dbReference>
<evidence type="ECO:0000256" key="10">
    <source>
        <dbReference type="SAM" id="MobiDB-lite"/>
    </source>
</evidence>
<name>A0ABR6GWN4_9BURK</name>
<evidence type="ECO:0000256" key="7">
    <source>
        <dbReference type="ARBA" id="ARBA00022795"/>
    </source>
</evidence>